<keyword evidence="3" id="KW-1185">Reference proteome</keyword>
<evidence type="ECO:0000313" key="3">
    <source>
        <dbReference type="Proteomes" id="UP001524586"/>
    </source>
</evidence>
<dbReference type="InterPro" id="IPR011486">
    <property type="entry name" value="BBP2"/>
</dbReference>
<dbReference type="EMBL" id="JANIBK010000267">
    <property type="protein sequence ID" value="MCQ8130933.1"/>
    <property type="molecule type" value="Genomic_DNA"/>
</dbReference>
<sequence>MVIKHRKLNWVALLLIGCHHAWADTSEWQVGVTIDLSYANAFQSDDEIAYRSKATTMRLNEFTPNMGMFYLRKLASESSRWGLEIGAQAGYDTDGQVPGSDRLPGYSILRYLSRANVSYLAPIGNGLTLTAGLMNSFIGFESMFAKDNFNYTRSWIADYSPYYLLGFGGQYPLNQDVTVGLYLVSDYDYLAYRSDQPKYASQVAWTISPAWKFTQNLFAGPEQRNTDTANWRYFSDSILQWTGQDVTVALAYDVGTERLAQSSTDRQMLWMGSALFSRWHIDGPWSVALRPEIYWDGDGRLTGNRQLIKSITATLEYKIPLDSASVALRSEYRYDDSTGSQGGFFKFNNSQELITGQHAVFLSCLISFDKSL</sequence>
<comment type="caution">
    <text evidence="2">The sequence shown here is derived from an EMBL/GenBank/DDBJ whole genome shotgun (WGS) entry which is preliminary data.</text>
</comment>
<accession>A0ABT1UAQ6</accession>
<proteinExistence type="predicted"/>
<feature type="signal peptide" evidence="1">
    <location>
        <begin position="1"/>
        <end position="23"/>
    </location>
</feature>
<dbReference type="RefSeq" id="WP_256617327.1">
    <property type="nucleotide sequence ID" value="NZ_JANIBK010000267.1"/>
</dbReference>
<dbReference type="Proteomes" id="UP001524586">
    <property type="component" value="Unassembled WGS sequence"/>
</dbReference>
<name>A0ABT1UAQ6_9GAMM</name>
<keyword evidence="1" id="KW-0732">Signal</keyword>
<organism evidence="2 3">
    <name type="scientific">Methylomonas rivi</name>
    <dbReference type="NCBI Taxonomy" id="2952226"/>
    <lineage>
        <taxon>Bacteria</taxon>
        <taxon>Pseudomonadati</taxon>
        <taxon>Pseudomonadota</taxon>
        <taxon>Gammaproteobacteria</taxon>
        <taxon>Methylococcales</taxon>
        <taxon>Methylococcaceae</taxon>
        <taxon>Methylomonas</taxon>
    </lineage>
</organism>
<evidence type="ECO:0000256" key="1">
    <source>
        <dbReference type="SAM" id="SignalP"/>
    </source>
</evidence>
<evidence type="ECO:0000313" key="2">
    <source>
        <dbReference type="EMBL" id="MCQ8130933.1"/>
    </source>
</evidence>
<protein>
    <submittedName>
        <fullName evidence="2">Porin</fullName>
    </submittedName>
</protein>
<dbReference type="PROSITE" id="PS51257">
    <property type="entry name" value="PROKAR_LIPOPROTEIN"/>
    <property type="match status" value="1"/>
</dbReference>
<feature type="chain" id="PRO_5046624696" evidence="1">
    <location>
        <begin position="24"/>
        <end position="372"/>
    </location>
</feature>
<dbReference type="Pfam" id="PF07642">
    <property type="entry name" value="BBP2"/>
    <property type="match status" value="1"/>
</dbReference>
<gene>
    <name evidence="2" type="ORF">NP596_20930</name>
</gene>
<reference evidence="2 3" key="1">
    <citation type="submission" date="2022-07" db="EMBL/GenBank/DDBJ databases">
        <title>Methylomonas rivi sp. nov., Methylomonas rosea sp. nov., Methylomonas aureus sp. nov. and Methylomonas subterranea sp. nov., four novel methanotrophs isolated from a freshwater creek and the deep terrestrial subsurface.</title>
        <authorList>
            <person name="Abin C."/>
            <person name="Sankaranarayanan K."/>
            <person name="Garner C."/>
            <person name="Sindelar R."/>
            <person name="Kotary K."/>
            <person name="Garner R."/>
            <person name="Barclay S."/>
            <person name="Lawson P."/>
            <person name="Krumholz L."/>
        </authorList>
    </citation>
    <scope>NUCLEOTIDE SEQUENCE [LARGE SCALE GENOMIC DNA]</scope>
    <source>
        <strain evidence="2 3">WSC-6</strain>
    </source>
</reference>